<feature type="binding site" evidence="2">
    <location>
        <position position="76"/>
    </location>
    <ligand>
        <name>Mg(2+)</name>
        <dbReference type="ChEBI" id="CHEBI:18420"/>
        <label>3</label>
    </ligand>
</feature>
<protein>
    <recommendedName>
        <fullName evidence="2">Thiamine-monophosphate kinase</fullName>
        <shortName evidence="2">TMP kinase</shortName>
        <shortName evidence="2">Thiamine-phosphate kinase</shortName>
        <ecNumber evidence="2">2.7.4.16</ecNumber>
    </recommendedName>
</protein>
<dbReference type="InterPro" id="IPR016188">
    <property type="entry name" value="PurM-like_N"/>
</dbReference>
<dbReference type="InterPro" id="IPR010918">
    <property type="entry name" value="PurM-like_C_dom"/>
</dbReference>
<dbReference type="Gene3D" id="3.30.1330.10">
    <property type="entry name" value="PurM-like, N-terminal domain"/>
    <property type="match status" value="1"/>
</dbReference>
<dbReference type="EC" id="2.7.4.16" evidence="2"/>
<dbReference type="GO" id="GO:0009228">
    <property type="term" value="P:thiamine biosynthetic process"/>
    <property type="evidence" value="ECO:0007669"/>
    <property type="project" value="UniProtKB-KW"/>
</dbReference>
<feature type="binding site" evidence="2">
    <location>
        <position position="212"/>
    </location>
    <ligand>
        <name>Mg(2+)</name>
        <dbReference type="ChEBI" id="CHEBI:18420"/>
        <label>5</label>
    </ligand>
</feature>
<keyword evidence="6" id="KW-1185">Reference proteome</keyword>
<feature type="binding site" evidence="2">
    <location>
        <position position="211"/>
    </location>
    <ligand>
        <name>ATP</name>
        <dbReference type="ChEBI" id="CHEBI:30616"/>
    </ligand>
</feature>
<comment type="function">
    <text evidence="2">Catalyzes the ATP-dependent phosphorylation of thiamine-monophosphate (TMP) to form thiamine-pyrophosphate (TPP), the active form of vitamin B1.</text>
</comment>
<reference evidence="6" key="1">
    <citation type="submission" date="2017-01" db="EMBL/GenBank/DDBJ databases">
        <authorList>
            <person name="Varghese N."/>
            <person name="Submissions S."/>
        </authorList>
    </citation>
    <scope>NUCLEOTIDE SEQUENCE [LARGE SCALE GENOMIC DNA]</scope>
    <source>
        <strain evidence="6">DSM 24913</strain>
    </source>
</reference>
<evidence type="ECO:0000313" key="6">
    <source>
        <dbReference type="Proteomes" id="UP000185639"/>
    </source>
</evidence>
<dbReference type="HAMAP" id="MF_02128">
    <property type="entry name" value="TMP_kinase"/>
    <property type="match status" value="1"/>
</dbReference>
<dbReference type="RefSeq" id="WP_076515625.1">
    <property type="nucleotide sequence ID" value="NZ_FTOH01000005.1"/>
</dbReference>
<dbReference type="GO" id="GO:0000287">
    <property type="term" value="F:magnesium ion binding"/>
    <property type="evidence" value="ECO:0007669"/>
    <property type="project" value="UniProtKB-UniRule"/>
</dbReference>
<feature type="binding site" evidence="2">
    <location>
        <position position="255"/>
    </location>
    <ligand>
        <name>substrate</name>
    </ligand>
</feature>
<feature type="binding site" evidence="2">
    <location>
        <position position="31"/>
    </location>
    <ligand>
        <name>Mg(2+)</name>
        <dbReference type="ChEBI" id="CHEBI:18420"/>
        <label>4</label>
    </ligand>
</feature>
<gene>
    <name evidence="2" type="primary">thiL</name>
    <name evidence="5" type="ORF">SAMN05421686_105242</name>
</gene>
<dbReference type="UniPathway" id="UPA00060">
    <property type="reaction ID" value="UER00142"/>
</dbReference>
<dbReference type="PANTHER" id="PTHR30270">
    <property type="entry name" value="THIAMINE-MONOPHOSPHATE KINASE"/>
    <property type="match status" value="1"/>
</dbReference>
<feature type="domain" description="PurM-like N-terminal" evidence="3">
    <location>
        <begin position="29"/>
        <end position="138"/>
    </location>
</feature>
<dbReference type="STRING" id="484498.SAMN05421686_105242"/>
<dbReference type="InterPro" id="IPR036676">
    <property type="entry name" value="PurM-like_C_sf"/>
</dbReference>
<evidence type="ECO:0000259" key="4">
    <source>
        <dbReference type="Pfam" id="PF02769"/>
    </source>
</evidence>
<feature type="binding site" evidence="2">
    <location>
        <position position="46"/>
    </location>
    <ligand>
        <name>Mg(2+)</name>
        <dbReference type="ChEBI" id="CHEBI:18420"/>
        <label>4</label>
    </ligand>
</feature>
<dbReference type="GO" id="GO:0009030">
    <property type="term" value="F:thiamine-phosphate kinase activity"/>
    <property type="evidence" value="ECO:0007669"/>
    <property type="project" value="UniProtKB-UniRule"/>
</dbReference>
<evidence type="ECO:0000256" key="1">
    <source>
        <dbReference type="ARBA" id="ARBA00022977"/>
    </source>
</evidence>
<feature type="binding site" evidence="2">
    <location>
        <position position="123"/>
    </location>
    <ligand>
        <name>Mg(2+)</name>
        <dbReference type="ChEBI" id="CHEBI:18420"/>
        <label>1</label>
    </ligand>
</feature>
<evidence type="ECO:0000313" key="5">
    <source>
        <dbReference type="EMBL" id="SIS86404.1"/>
    </source>
</evidence>
<feature type="binding site" evidence="2">
    <location>
        <position position="48"/>
    </location>
    <ligand>
        <name>Mg(2+)</name>
        <dbReference type="ChEBI" id="CHEBI:18420"/>
        <label>2</label>
    </ligand>
</feature>
<name>A0A1N7MJQ1_9GAMM</name>
<dbReference type="Pfam" id="PF00586">
    <property type="entry name" value="AIRS"/>
    <property type="match status" value="1"/>
</dbReference>
<dbReference type="Gene3D" id="3.90.650.10">
    <property type="entry name" value="PurM-like C-terminal domain"/>
    <property type="match status" value="1"/>
</dbReference>
<dbReference type="PIRSF" id="PIRSF005303">
    <property type="entry name" value="Thiam_monoph_kin"/>
    <property type="match status" value="1"/>
</dbReference>
<sequence length="317" mass="34003">MARSSEFDLIRDCFSTGYPAASDLLLGIGDDCSLITPPADMELAQSIDTQVAGVHFPADAPPGLIAGRALRCATSDLAAMGAVPQGFHLALTLNNSEDWFLRDLAAGLRLTANTLNMPLLGGDTTYGEHLTITIAVQGWLPRGLGLRRDAARPGQDIWLTGKVGGAALILDDVLRDPTRDDQDTAPYYHPRVHLSFGHLLLSLATAAIDISDGLIQDTRHIANASGVVMNLDAEKIPTAVNGEHPRWHECLTGGDDYQLLFTAPADARERIEACALTAGLRECRIVGNVTAGDADVCVHKNNELLVFSKEGYTHFRS</sequence>
<comment type="similarity">
    <text evidence="2">Belongs to the thiamine-monophosphate kinase family.</text>
</comment>
<keyword evidence="1 2" id="KW-0784">Thiamine biosynthesis</keyword>
<comment type="pathway">
    <text evidence="2">Cofactor biosynthesis; thiamine diphosphate biosynthesis; thiamine diphosphate from thiamine phosphate: step 1/1.</text>
</comment>
<keyword evidence="2" id="KW-0460">Magnesium</keyword>
<accession>A0A1N7MJQ1</accession>
<keyword evidence="2 5" id="KW-0418">Kinase</keyword>
<dbReference type="InterPro" id="IPR036921">
    <property type="entry name" value="PurM-like_N_sf"/>
</dbReference>
<comment type="caution">
    <text evidence="2">Lacks conserved residue(s) required for the propagation of feature annotation.</text>
</comment>
<feature type="binding site" evidence="2">
    <location>
        <position position="76"/>
    </location>
    <ligand>
        <name>Mg(2+)</name>
        <dbReference type="ChEBI" id="CHEBI:18420"/>
        <label>2</label>
    </ligand>
</feature>
<keyword evidence="2" id="KW-0067">ATP-binding</keyword>
<feature type="binding site" evidence="2">
    <location>
        <position position="31"/>
    </location>
    <ligand>
        <name>Mg(2+)</name>
        <dbReference type="ChEBI" id="CHEBI:18420"/>
        <label>3</label>
    </ligand>
</feature>
<feature type="binding site" evidence="2">
    <location>
        <position position="209"/>
    </location>
    <ligand>
        <name>Mg(2+)</name>
        <dbReference type="ChEBI" id="CHEBI:18420"/>
        <label>3</label>
    </ligand>
</feature>
<comment type="miscellaneous">
    <text evidence="2">Reaction mechanism of ThiL seems to utilize a direct, inline transfer of the gamma-phosphate of ATP to TMP rather than a phosphorylated enzyme intermediate.</text>
</comment>
<dbReference type="PANTHER" id="PTHR30270:SF0">
    <property type="entry name" value="THIAMINE-MONOPHOSPHATE KINASE"/>
    <property type="match status" value="1"/>
</dbReference>
<dbReference type="OrthoDB" id="9802811at2"/>
<feature type="binding site" evidence="2">
    <location>
        <position position="148"/>
    </location>
    <ligand>
        <name>ATP</name>
        <dbReference type="ChEBI" id="CHEBI:30616"/>
    </ligand>
</feature>
<keyword evidence="2" id="KW-0479">Metal-binding</keyword>
<feature type="binding site" evidence="2">
    <location>
        <begin position="122"/>
        <end position="123"/>
    </location>
    <ligand>
        <name>ATP</name>
        <dbReference type="ChEBI" id="CHEBI:30616"/>
    </ligand>
</feature>
<evidence type="ECO:0000259" key="3">
    <source>
        <dbReference type="Pfam" id="PF00586"/>
    </source>
</evidence>
<dbReference type="Pfam" id="PF02769">
    <property type="entry name" value="AIRS_C"/>
    <property type="match status" value="1"/>
</dbReference>
<evidence type="ECO:0000256" key="2">
    <source>
        <dbReference type="HAMAP-Rule" id="MF_02128"/>
    </source>
</evidence>
<dbReference type="InterPro" id="IPR006283">
    <property type="entry name" value="ThiL-like"/>
</dbReference>
<dbReference type="Proteomes" id="UP000185639">
    <property type="component" value="Unassembled WGS sequence"/>
</dbReference>
<feature type="binding site" evidence="2">
    <location>
        <position position="312"/>
    </location>
    <ligand>
        <name>substrate</name>
    </ligand>
</feature>
<keyword evidence="2" id="KW-0808">Transferase</keyword>
<feature type="binding site" evidence="2">
    <location>
        <position position="55"/>
    </location>
    <ligand>
        <name>substrate</name>
    </ligand>
</feature>
<dbReference type="AlphaFoldDB" id="A0A1N7MJQ1"/>
<feature type="binding site" evidence="2">
    <location>
        <position position="48"/>
    </location>
    <ligand>
        <name>Mg(2+)</name>
        <dbReference type="ChEBI" id="CHEBI:18420"/>
        <label>1</label>
    </ligand>
</feature>
<dbReference type="CDD" id="cd02194">
    <property type="entry name" value="ThiL"/>
    <property type="match status" value="1"/>
</dbReference>
<proteinExistence type="inferred from homology"/>
<dbReference type="GO" id="GO:0005524">
    <property type="term" value="F:ATP binding"/>
    <property type="evidence" value="ECO:0007669"/>
    <property type="project" value="UniProtKB-UniRule"/>
</dbReference>
<dbReference type="NCBIfam" id="TIGR01379">
    <property type="entry name" value="thiL"/>
    <property type="match status" value="1"/>
</dbReference>
<dbReference type="SUPFAM" id="SSF56042">
    <property type="entry name" value="PurM C-terminal domain-like"/>
    <property type="match status" value="1"/>
</dbReference>
<feature type="domain" description="PurM-like C-terminal" evidence="4">
    <location>
        <begin position="152"/>
        <end position="296"/>
    </location>
</feature>
<feature type="binding site" evidence="2">
    <location>
        <position position="76"/>
    </location>
    <ligand>
        <name>Mg(2+)</name>
        <dbReference type="ChEBI" id="CHEBI:18420"/>
        <label>4</label>
    </ligand>
</feature>
<dbReference type="EMBL" id="FTOH01000005">
    <property type="protein sequence ID" value="SIS86404.1"/>
    <property type="molecule type" value="Genomic_DNA"/>
</dbReference>
<dbReference type="SUPFAM" id="SSF55326">
    <property type="entry name" value="PurM N-terminal domain-like"/>
    <property type="match status" value="1"/>
</dbReference>
<comment type="catalytic activity">
    <reaction evidence="2">
        <text>thiamine phosphate + ATP = thiamine diphosphate + ADP</text>
        <dbReference type="Rhea" id="RHEA:15913"/>
        <dbReference type="ChEBI" id="CHEBI:30616"/>
        <dbReference type="ChEBI" id="CHEBI:37575"/>
        <dbReference type="ChEBI" id="CHEBI:58937"/>
        <dbReference type="ChEBI" id="CHEBI:456216"/>
        <dbReference type="EC" id="2.7.4.16"/>
    </reaction>
</comment>
<keyword evidence="2" id="KW-0547">Nucleotide-binding</keyword>
<organism evidence="5 6">
    <name type="scientific">Thalassolituus maritimus</name>
    <dbReference type="NCBI Taxonomy" id="484498"/>
    <lineage>
        <taxon>Bacteria</taxon>
        <taxon>Pseudomonadati</taxon>
        <taxon>Pseudomonadota</taxon>
        <taxon>Gammaproteobacteria</taxon>
        <taxon>Oceanospirillales</taxon>
        <taxon>Oceanospirillaceae</taxon>
        <taxon>Thalassolituus</taxon>
    </lineage>
</organism>
<dbReference type="GO" id="GO:0009229">
    <property type="term" value="P:thiamine diphosphate biosynthetic process"/>
    <property type="evidence" value="ECO:0007669"/>
    <property type="project" value="UniProtKB-UniRule"/>
</dbReference>